<feature type="compositionally biased region" description="Polar residues" evidence="3">
    <location>
        <begin position="675"/>
        <end position="708"/>
    </location>
</feature>
<dbReference type="PANTHER" id="PTHR34639">
    <property type="entry name" value="PROTEIN FLATTOP"/>
    <property type="match status" value="1"/>
</dbReference>
<feature type="region of interest" description="Disordered" evidence="3">
    <location>
        <begin position="476"/>
        <end position="502"/>
    </location>
</feature>
<dbReference type="InterPro" id="IPR038797">
    <property type="entry name" value="Fltp"/>
</dbReference>
<keyword evidence="5" id="KW-1185">Reference proteome</keyword>
<dbReference type="CDD" id="cd23705">
    <property type="entry name" value="Flattop"/>
    <property type="match status" value="1"/>
</dbReference>
<proteinExistence type="inferred from homology"/>
<accession>A0ABP1QR84</accession>
<dbReference type="Proteomes" id="UP001642540">
    <property type="component" value="Unassembled WGS sequence"/>
</dbReference>
<dbReference type="EMBL" id="CAXLJM020000046">
    <property type="protein sequence ID" value="CAL8110620.1"/>
    <property type="molecule type" value="Genomic_DNA"/>
</dbReference>
<name>A0ABP1QR84_9HEXA</name>
<dbReference type="Pfam" id="PF22611">
    <property type="entry name" value="CFAP126"/>
    <property type="match status" value="1"/>
</dbReference>
<evidence type="ECO:0000256" key="3">
    <source>
        <dbReference type="SAM" id="MobiDB-lite"/>
    </source>
</evidence>
<sequence>MSTIYSAGQYDDAFSPKKLGNWEAGAKDILFKPKPFYLGTVTPTAIIADSRGHLLPWVPRDKSKAWGMLNSCTGTGYESRIRRSVNDQEPNVNNRKWKLPRFQRKKEASYGPEPDHVLEYLQSLSLPIIWIIGPPTKNTIQKRKQFSKQLAATLGFSYVNLDEKIVEWKERQTICTCAGTTACSHSSFRSGTTAHSLASTSIAPSKLPTNVQPLLSSNMPSTQSSRPESCNSNASHIQSILESQRISFDTALPIERNKIMELYKFAMVEGLPCGGFVMDTVPHDLVEGIAFEKMFYPAALAIYFTEGTPQSKNKGKLNERRVTAISNAASTAGAGDIGQQKILSPIELLKKVRKEENIFLRMRHHKRLGFFSPTEGEKICRQYGNKTIRIINAEDVENETMEFLNELVKRNLEKYPLIMDGKAKLDVGGSGDSFFNRTSCAHATLRSFNSEEDEEVVIVDESTDLDEGVLIITPRSTSRQLRKNERKEDEEIKSAVPPPSTMPPALVAATAQASECSVFTIPNIFHDERETKNSSSSATSSPNLLSPRTCQREAVVSTQVFDKGGAGDIKKENSDQLWEKIIKLESKVAEVNPEDAKANNSTVDQNLNYLPPPTAYAHDEDEKLTAAIRNAMPMLSEYVPSPPVEFDYGAGGDCGPLPLQNVEEDNKNEYYSFYQHRSPSRSKSNLQVASSKTSIGTGQQPEQTNQDTTTEDPFYDS</sequence>
<protein>
    <recommendedName>
        <fullName evidence="2">Cilia- and flagella-associated protein 126</fullName>
    </recommendedName>
</protein>
<evidence type="ECO:0000256" key="1">
    <source>
        <dbReference type="ARBA" id="ARBA00009887"/>
    </source>
</evidence>
<dbReference type="PANTHER" id="PTHR34639:SF1">
    <property type="entry name" value="PROTEIN FLATTOP"/>
    <property type="match status" value="1"/>
</dbReference>
<evidence type="ECO:0000256" key="2">
    <source>
        <dbReference type="ARBA" id="ARBA00033306"/>
    </source>
</evidence>
<comment type="similarity">
    <text evidence="1">Belongs to the Flattop family.</text>
</comment>
<comment type="caution">
    <text evidence="4">The sequence shown here is derived from an EMBL/GenBank/DDBJ whole genome shotgun (WGS) entry which is preliminary data.</text>
</comment>
<feature type="region of interest" description="Disordered" evidence="3">
    <location>
        <begin position="675"/>
        <end position="717"/>
    </location>
</feature>
<feature type="compositionally biased region" description="Low complexity" evidence="3">
    <location>
        <begin position="533"/>
        <end position="547"/>
    </location>
</feature>
<gene>
    <name evidence="4" type="ORF">ODALV1_LOCUS14373</name>
</gene>
<feature type="compositionally biased region" description="Basic and acidic residues" evidence="3">
    <location>
        <begin position="482"/>
        <end position="493"/>
    </location>
</feature>
<evidence type="ECO:0000313" key="5">
    <source>
        <dbReference type="Proteomes" id="UP001642540"/>
    </source>
</evidence>
<reference evidence="4 5" key="1">
    <citation type="submission" date="2024-08" db="EMBL/GenBank/DDBJ databases">
        <authorList>
            <person name="Cucini C."/>
            <person name="Frati F."/>
        </authorList>
    </citation>
    <scope>NUCLEOTIDE SEQUENCE [LARGE SCALE GENOMIC DNA]</scope>
</reference>
<feature type="region of interest" description="Disordered" evidence="3">
    <location>
        <begin position="529"/>
        <end position="550"/>
    </location>
</feature>
<organism evidence="4 5">
    <name type="scientific">Orchesella dallaii</name>
    <dbReference type="NCBI Taxonomy" id="48710"/>
    <lineage>
        <taxon>Eukaryota</taxon>
        <taxon>Metazoa</taxon>
        <taxon>Ecdysozoa</taxon>
        <taxon>Arthropoda</taxon>
        <taxon>Hexapoda</taxon>
        <taxon>Collembola</taxon>
        <taxon>Entomobryomorpha</taxon>
        <taxon>Entomobryoidea</taxon>
        <taxon>Orchesellidae</taxon>
        <taxon>Orchesellinae</taxon>
        <taxon>Orchesella</taxon>
    </lineage>
</organism>
<evidence type="ECO:0000313" key="4">
    <source>
        <dbReference type="EMBL" id="CAL8110620.1"/>
    </source>
</evidence>